<feature type="non-terminal residue" evidence="1">
    <location>
        <position position="92"/>
    </location>
</feature>
<accession>A0A821RFA2</accession>
<protein>
    <submittedName>
        <fullName evidence="1">Uncharacterized protein</fullName>
    </submittedName>
</protein>
<gene>
    <name evidence="1" type="ORF">UJA718_LOCUS42943</name>
</gene>
<feature type="non-terminal residue" evidence="1">
    <location>
        <position position="1"/>
    </location>
</feature>
<evidence type="ECO:0000313" key="1">
    <source>
        <dbReference type="EMBL" id="CAF4838736.1"/>
    </source>
</evidence>
<dbReference type="EMBL" id="CAJOBP010057410">
    <property type="protein sequence ID" value="CAF4838736.1"/>
    <property type="molecule type" value="Genomic_DNA"/>
</dbReference>
<name>A0A821RFA2_9BILA</name>
<proteinExistence type="predicted"/>
<sequence>ELFCLLFVDGHHYQQLIIFHFIGQIYSFYSDPMGLESFIRSSSLFVSISDHRELVYIELNDCNDLIDGCWHSLTIVHKAQRPSLFGSAFQTA</sequence>
<reference evidence="1" key="1">
    <citation type="submission" date="2021-02" db="EMBL/GenBank/DDBJ databases">
        <authorList>
            <person name="Nowell W R."/>
        </authorList>
    </citation>
    <scope>NUCLEOTIDE SEQUENCE</scope>
</reference>
<evidence type="ECO:0000313" key="2">
    <source>
        <dbReference type="Proteomes" id="UP000663873"/>
    </source>
</evidence>
<organism evidence="1 2">
    <name type="scientific">Rotaria socialis</name>
    <dbReference type="NCBI Taxonomy" id="392032"/>
    <lineage>
        <taxon>Eukaryota</taxon>
        <taxon>Metazoa</taxon>
        <taxon>Spiralia</taxon>
        <taxon>Gnathifera</taxon>
        <taxon>Rotifera</taxon>
        <taxon>Eurotatoria</taxon>
        <taxon>Bdelloidea</taxon>
        <taxon>Philodinida</taxon>
        <taxon>Philodinidae</taxon>
        <taxon>Rotaria</taxon>
    </lineage>
</organism>
<dbReference type="AlphaFoldDB" id="A0A821RFA2"/>
<comment type="caution">
    <text evidence="1">The sequence shown here is derived from an EMBL/GenBank/DDBJ whole genome shotgun (WGS) entry which is preliminary data.</text>
</comment>
<keyword evidence="2" id="KW-1185">Reference proteome</keyword>
<dbReference type="Proteomes" id="UP000663873">
    <property type="component" value="Unassembled WGS sequence"/>
</dbReference>